<dbReference type="Pfam" id="PF06580">
    <property type="entry name" value="His_kinase"/>
    <property type="match status" value="1"/>
</dbReference>
<dbReference type="AlphaFoldDB" id="A0A973ABB9"/>
<accession>A0A973ABB9</accession>
<dbReference type="InterPro" id="IPR036890">
    <property type="entry name" value="HATPase_C_sf"/>
</dbReference>
<keyword evidence="1" id="KW-0812">Transmembrane</keyword>
<dbReference type="Proteomes" id="UP000754644">
    <property type="component" value="Unassembled WGS sequence"/>
</dbReference>
<evidence type="ECO:0000256" key="1">
    <source>
        <dbReference type="SAM" id="Phobius"/>
    </source>
</evidence>
<dbReference type="EMBL" id="JABMOJ010000544">
    <property type="protein sequence ID" value="NQV66601.1"/>
    <property type="molecule type" value="Genomic_DNA"/>
</dbReference>
<dbReference type="InterPro" id="IPR003594">
    <property type="entry name" value="HATPase_dom"/>
</dbReference>
<dbReference type="SUPFAM" id="SSF55874">
    <property type="entry name" value="ATPase domain of HSP90 chaperone/DNA topoisomerase II/histidine kinase"/>
    <property type="match status" value="1"/>
</dbReference>
<evidence type="ECO:0000259" key="2">
    <source>
        <dbReference type="SMART" id="SM00387"/>
    </source>
</evidence>
<gene>
    <name evidence="3" type="ORF">HQ497_14680</name>
</gene>
<feature type="transmembrane region" description="Helical" evidence="1">
    <location>
        <begin position="43"/>
        <end position="60"/>
    </location>
</feature>
<dbReference type="InterPro" id="IPR050640">
    <property type="entry name" value="Bact_2-comp_sensor_kinase"/>
</dbReference>
<evidence type="ECO:0000313" key="3">
    <source>
        <dbReference type="EMBL" id="NQV66601.1"/>
    </source>
</evidence>
<keyword evidence="1" id="KW-1133">Transmembrane helix</keyword>
<dbReference type="SMART" id="SM00387">
    <property type="entry name" value="HATPase_c"/>
    <property type="match status" value="1"/>
</dbReference>
<dbReference type="GO" id="GO:0000155">
    <property type="term" value="F:phosphorelay sensor kinase activity"/>
    <property type="evidence" value="ECO:0007669"/>
    <property type="project" value="InterPro"/>
</dbReference>
<dbReference type="GO" id="GO:0016020">
    <property type="term" value="C:membrane"/>
    <property type="evidence" value="ECO:0007669"/>
    <property type="project" value="InterPro"/>
</dbReference>
<reference evidence="3" key="1">
    <citation type="submission" date="2020-05" db="EMBL/GenBank/DDBJ databases">
        <title>Sulfur intermediates as new biogeochemical hubs in an aquatic model microbial ecosystem.</title>
        <authorList>
            <person name="Vigneron A."/>
        </authorList>
    </citation>
    <scope>NUCLEOTIDE SEQUENCE</scope>
    <source>
        <strain evidence="3">Bin.250</strain>
    </source>
</reference>
<dbReference type="Gene3D" id="3.30.565.10">
    <property type="entry name" value="Histidine kinase-like ATPase, C-terminal domain"/>
    <property type="match status" value="1"/>
</dbReference>
<feature type="domain" description="Histidine kinase/HSP90-like ATPase" evidence="2">
    <location>
        <begin position="256"/>
        <end position="356"/>
    </location>
</feature>
<sequence length="369" mass="41648">MKATTLINHSNAQFWWLQCVGWSGWVALFWLRDVYFGQPLERVGLLLIDALAGLLLTVGLRWVYRAIWDKPVVIRVVLVLLVSYIAAAIWQPIKMYAQFVYFDDFSAVEEYGQRAYFSGIIGYSYFLMLSWSGLYFALKFYRLLQLQIQRSIKAESLAHEAQLRMLRYQLNPHFLFNTLNAISTLILEKNTPVANEMVNKLSAFLRSSLENDPMQKVDLAYEVSTMKLYLEIEKVRFDERLQVAFHIEDDAATGLVPSLLLQPLVENAIKYGVATSEAGGAISITGRVFAGDLFIEVIDNGPGMDQIPVRNAGSGGVGLKNTRARLAELYGQDHTIRFSRVQPQGLKIEIRIPFVKAGLLGVDPGKTLN</sequence>
<comment type="caution">
    <text evidence="3">The sequence shown here is derived from an EMBL/GenBank/DDBJ whole genome shotgun (WGS) entry which is preliminary data.</text>
</comment>
<dbReference type="PANTHER" id="PTHR34220:SF7">
    <property type="entry name" value="SENSOR HISTIDINE KINASE YPDA"/>
    <property type="match status" value="1"/>
</dbReference>
<proteinExistence type="predicted"/>
<feature type="transmembrane region" description="Helical" evidence="1">
    <location>
        <begin position="72"/>
        <end position="93"/>
    </location>
</feature>
<organism evidence="3 4">
    <name type="scientific">SAR86 cluster bacterium</name>
    <dbReference type="NCBI Taxonomy" id="2030880"/>
    <lineage>
        <taxon>Bacteria</taxon>
        <taxon>Pseudomonadati</taxon>
        <taxon>Pseudomonadota</taxon>
        <taxon>Gammaproteobacteria</taxon>
        <taxon>SAR86 cluster</taxon>
    </lineage>
</organism>
<feature type="transmembrane region" description="Helical" evidence="1">
    <location>
        <begin position="115"/>
        <end position="138"/>
    </location>
</feature>
<dbReference type="InterPro" id="IPR010559">
    <property type="entry name" value="Sig_transdc_His_kin_internal"/>
</dbReference>
<dbReference type="Pfam" id="PF02518">
    <property type="entry name" value="HATPase_c"/>
    <property type="match status" value="1"/>
</dbReference>
<keyword evidence="3" id="KW-0418">Kinase</keyword>
<protein>
    <submittedName>
        <fullName evidence="3">Histidine kinase</fullName>
    </submittedName>
</protein>
<feature type="transmembrane region" description="Helical" evidence="1">
    <location>
        <begin position="12"/>
        <end position="31"/>
    </location>
</feature>
<keyword evidence="3" id="KW-0808">Transferase</keyword>
<evidence type="ECO:0000313" key="4">
    <source>
        <dbReference type="Proteomes" id="UP000754644"/>
    </source>
</evidence>
<dbReference type="PANTHER" id="PTHR34220">
    <property type="entry name" value="SENSOR HISTIDINE KINASE YPDA"/>
    <property type="match status" value="1"/>
</dbReference>
<keyword evidence="1" id="KW-0472">Membrane</keyword>
<name>A0A973ABB9_9GAMM</name>